<dbReference type="Proteomes" id="UP000030755">
    <property type="component" value="Unassembled WGS sequence"/>
</dbReference>
<gene>
    <name evidence="4" type="ORF">O9G_001127</name>
</gene>
<dbReference type="OrthoDB" id="341421at2759"/>
<protein>
    <submittedName>
        <fullName evidence="4">Uncharacterized protein</fullName>
    </submittedName>
</protein>
<evidence type="ECO:0000256" key="1">
    <source>
        <dbReference type="ARBA" id="ARBA00022603"/>
    </source>
</evidence>
<dbReference type="Gene3D" id="3.90.1420.10">
    <property type="entry name" value="Rubisco LSMT, substrate-binding domain"/>
    <property type="match status" value="1"/>
</dbReference>
<dbReference type="EMBL" id="KE561071">
    <property type="protein sequence ID" value="EPZ33158.1"/>
    <property type="molecule type" value="Genomic_DNA"/>
</dbReference>
<accession>A0A075ASD1</accession>
<sequence length="342" mass="39450">MEKNYLEWLKAYGATISDKIKISKSEEDGFGLYSVDSIQKDEVLFEIPRSLILNEKNSKFDVSCISDTWLKLMALIILEKHSLDSFWKPYLMICFLNRLALLAFGALKKKNISYHLENDSSIEPSFKSCIKKSLNEMTDEEIEKQFHIAGSIVSSYSFTEDDIIQMVPLADVLNHKTGFNNFNTYGELGNSQLLLRYGFIEKENAYNDVEIIATEVTDSVECENKEERIDLLLEDEVIDDFFVISKENKVPNSLIATVAILLMTKEEFRQFERTVDWEELVSKNRRSLKTLNVVKRVYSDRISKLKKSRDELSGHGSNSMKENIALQLINEEIDILENALIY</sequence>
<dbReference type="GO" id="GO:0005634">
    <property type="term" value="C:nucleus"/>
    <property type="evidence" value="ECO:0007669"/>
    <property type="project" value="TreeGrafter"/>
</dbReference>
<reference evidence="4 5" key="1">
    <citation type="journal article" date="2013" name="Curr. Biol.">
        <title>Shared signatures of parasitism and phylogenomics unite Cryptomycota and microsporidia.</title>
        <authorList>
            <person name="James T.Y."/>
            <person name="Pelin A."/>
            <person name="Bonen L."/>
            <person name="Ahrendt S."/>
            <person name="Sain D."/>
            <person name="Corradi N."/>
            <person name="Stajich J.E."/>
        </authorList>
    </citation>
    <scope>NUCLEOTIDE SEQUENCE [LARGE SCALE GENOMIC DNA]</scope>
    <source>
        <strain evidence="4 5">CSF55</strain>
    </source>
</reference>
<evidence type="ECO:0000313" key="5">
    <source>
        <dbReference type="Proteomes" id="UP000030755"/>
    </source>
</evidence>
<keyword evidence="5" id="KW-1185">Reference proteome</keyword>
<dbReference type="InterPro" id="IPR050600">
    <property type="entry name" value="SETD3_SETD6_MTase"/>
</dbReference>
<keyword evidence="3" id="KW-0949">S-adenosyl-L-methionine</keyword>
<dbReference type="InterPro" id="IPR036464">
    <property type="entry name" value="Rubisco_LSMT_subst-bd_sf"/>
</dbReference>
<dbReference type="SUPFAM" id="SSF82199">
    <property type="entry name" value="SET domain"/>
    <property type="match status" value="1"/>
</dbReference>
<dbReference type="InterPro" id="IPR046341">
    <property type="entry name" value="SET_dom_sf"/>
</dbReference>
<proteinExistence type="predicted"/>
<evidence type="ECO:0000313" key="4">
    <source>
        <dbReference type="EMBL" id="EPZ33158.1"/>
    </source>
</evidence>
<dbReference type="AlphaFoldDB" id="A0A075ASD1"/>
<dbReference type="HOGENOM" id="CLU_811708_0_0_1"/>
<dbReference type="GO" id="GO:0016279">
    <property type="term" value="F:protein-lysine N-methyltransferase activity"/>
    <property type="evidence" value="ECO:0007669"/>
    <property type="project" value="UniProtKB-ARBA"/>
</dbReference>
<organism evidence="4 5">
    <name type="scientific">Rozella allomycis (strain CSF55)</name>
    <dbReference type="NCBI Taxonomy" id="988480"/>
    <lineage>
        <taxon>Eukaryota</taxon>
        <taxon>Fungi</taxon>
        <taxon>Fungi incertae sedis</taxon>
        <taxon>Cryptomycota</taxon>
        <taxon>Cryptomycota incertae sedis</taxon>
        <taxon>Rozella</taxon>
    </lineage>
</organism>
<dbReference type="Gene3D" id="3.90.1410.10">
    <property type="entry name" value="set domain protein methyltransferase, domain 1"/>
    <property type="match status" value="1"/>
</dbReference>
<name>A0A075ASD1_ROZAC</name>
<evidence type="ECO:0000256" key="2">
    <source>
        <dbReference type="ARBA" id="ARBA00022679"/>
    </source>
</evidence>
<dbReference type="PANTHER" id="PTHR13271:SF34">
    <property type="entry name" value="N-LYSINE METHYLTRANSFERASE SETD6"/>
    <property type="match status" value="1"/>
</dbReference>
<keyword evidence="2" id="KW-0808">Transferase</keyword>
<dbReference type="PANTHER" id="PTHR13271">
    <property type="entry name" value="UNCHARACTERIZED PUTATIVE METHYLTRANSFERASE"/>
    <property type="match status" value="1"/>
</dbReference>
<evidence type="ECO:0000256" key="3">
    <source>
        <dbReference type="ARBA" id="ARBA00022691"/>
    </source>
</evidence>
<dbReference type="GO" id="GO:0032259">
    <property type="term" value="P:methylation"/>
    <property type="evidence" value="ECO:0007669"/>
    <property type="project" value="UniProtKB-KW"/>
</dbReference>
<dbReference type="STRING" id="988480.A0A075ASD1"/>
<keyword evidence="1" id="KW-0489">Methyltransferase</keyword>